<dbReference type="PATRIC" id="fig|483937.3.peg.1855"/>
<evidence type="ECO:0000313" key="12">
    <source>
        <dbReference type="Proteomes" id="UP000070475"/>
    </source>
</evidence>
<accession>A0A132TG33</accession>
<dbReference type="SUPFAM" id="SSF46689">
    <property type="entry name" value="Homeodomain-like"/>
    <property type="match status" value="1"/>
</dbReference>
<keyword evidence="2" id="KW-0963">Cytoplasm</keyword>
<dbReference type="InterPro" id="IPR001789">
    <property type="entry name" value="Sig_transdc_resp-reg_receiver"/>
</dbReference>
<dbReference type="InterPro" id="IPR018060">
    <property type="entry name" value="HTH_AraC"/>
</dbReference>
<evidence type="ECO:0000256" key="2">
    <source>
        <dbReference type="ARBA" id="ARBA00022490"/>
    </source>
</evidence>
<dbReference type="Pfam" id="PF00072">
    <property type="entry name" value="Response_reg"/>
    <property type="match status" value="1"/>
</dbReference>
<evidence type="ECO:0000259" key="9">
    <source>
        <dbReference type="PROSITE" id="PS01124"/>
    </source>
</evidence>
<keyword evidence="3 8" id="KW-0597">Phosphoprotein</keyword>
<dbReference type="Pfam" id="PF12833">
    <property type="entry name" value="HTH_18"/>
    <property type="match status" value="1"/>
</dbReference>
<evidence type="ECO:0000259" key="10">
    <source>
        <dbReference type="PROSITE" id="PS50110"/>
    </source>
</evidence>
<dbReference type="PANTHER" id="PTHR42713">
    <property type="entry name" value="HISTIDINE KINASE-RELATED"/>
    <property type="match status" value="1"/>
</dbReference>
<keyword evidence="12" id="KW-1185">Reference proteome</keyword>
<dbReference type="AlphaFoldDB" id="A0A132TG33"/>
<dbReference type="PROSITE" id="PS00041">
    <property type="entry name" value="HTH_ARAC_FAMILY_1"/>
    <property type="match status" value="1"/>
</dbReference>
<dbReference type="EMBL" id="LIRB01000148">
    <property type="protein sequence ID" value="KWX70241.1"/>
    <property type="molecule type" value="Genomic_DNA"/>
</dbReference>
<evidence type="ECO:0000256" key="8">
    <source>
        <dbReference type="PROSITE-ProRule" id="PRU00169"/>
    </source>
</evidence>
<name>A0A132TG33_9BACL</name>
<proteinExistence type="predicted"/>
<evidence type="ECO:0000256" key="1">
    <source>
        <dbReference type="ARBA" id="ARBA00004496"/>
    </source>
</evidence>
<dbReference type="InterPro" id="IPR051552">
    <property type="entry name" value="HptR"/>
</dbReference>
<dbReference type="RefSeq" id="WP_060863343.1">
    <property type="nucleotide sequence ID" value="NZ_LIRB01000148.1"/>
</dbReference>
<dbReference type="InterPro" id="IPR011006">
    <property type="entry name" value="CheY-like_superfamily"/>
</dbReference>
<dbReference type="GO" id="GO:0003700">
    <property type="term" value="F:DNA-binding transcription factor activity"/>
    <property type="evidence" value="ECO:0007669"/>
    <property type="project" value="InterPro"/>
</dbReference>
<comment type="caution">
    <text evidence="11">The sequence shown here is derived from an EMBL/GenBank/DDBJ whole genome shotgun (WGS) entry which is preliminary data.</text>
</comment>
<dbReference type="PROSITE" id="PS01124">
    <property type="entry name" value="HTH_ARAC_FAMILY_2"/>
    <property type="match status" value="1"/>
</dbReference>
<evidence type="ECO:0000256" key="5">
    <source>
        <dbReference type="ARBA" id="ARBA00023015"/>
    </source>
</evidence>
<evidence type="ECO:0000313" key="11">
    <source>
        <dbReference type="EMBL" id="KWX70241.1"/>
    </source>
</evidence>
<comment type="subcellular location">
    <subcellularLocation>
        <location evidence="1">Cytoplasm</location>
    </subcellularLocation>
</comment>
<feature type="domain" description="HTH araC/xylS-type" evidence="9">
    <location>
        <begin position="419"/>
        <end position="516"/>
    </location>
</feature>
<keyword evidence="4" id="KW-0902">Two-component regulatory system</keyword>
<evidence type="ECO:0000256" key="7">
    <source>
        <dbReference type="ARBA" id="ARBA00023163"/>
    </source>
</evidence>
<organism evidence="11 12">
    <name type="scientific">Paenibacillus riograndensis</name>
    <dbReference type="NCBI Taxonomy" id="483937"/>
    <lineage>
        <taxon>Bacteria</taxon>
        <taxon>Bacillati</taxon>
        <taxon>Bacillota</taxon>
        <taxon>Bacilli</taxon>
        <taxon>Bacillales</taxon>
        <taxon>Paenibacillaceae</taxon>
        <taxon>Paenibacillus</taxon>
        <taxon>Paenibacillus sonchi group</taxon>
    </lineage>
</organism>
<dbReference type="Proteomes" id="UP000070475">
    <property type="component" value="Unassembled WGS sequence"/>
</dbReference>
<dbReference type="InterPro" id="IPR018062">
    <property type="entry name" value="HTH_AraC-typ_CS"/>
</dbReference>
<dbReference type="SMART" id="SM00448">
    <property type="entry name" value="REC"/>
    <property type="match status" value="1"/>
</dbReference>
<keyword evidence="5" id="KW-0805">Transcription regulation</keyword>
<sequence>MIKVVIVDDEPKLRQGLQTLIPWENLGFTVTAAAGNGRDALKIVEEEVPDLVIADIRMPVMDGLQFIQRLRSAGHQMHCIILSGYADFEYAKQAITYGVAGYLVKPVNIAEMSATLKLVREQIEEERLRREWYRTEVTNRELYLRRLLAPQEKTEDPAKLRSRIREMDLLWSHYEIVVISPRVPEADRPEHLHQLSAGLKHGIEGRNRGLVTVIAPYVILLLNSPLHGRQRRDHLYGEIRSIAGDTRFIAATGGTVSEPELIYSAFLKAQEAVKQVFFSAKDRLLEPERTLFAAPEFPREAGDRDEKRMEDLIFRLYYSLDAGNKTMVLPLLNEAAAFFIQQGQEEDAVKQAFFFLSNRLIHKLTAASRIELKETETVSRFLNGIYQQDYLSDLLEETHRFLLEFAEDAGPKGKEQEIKQMTGFIHRHYAEDLKLSTLAGLLNYSTPYLGQLFRNKTGEYFNTYLDKVRIQKAKELLAQGMKVYEAAELVGYTSVNYFFSKFKKYEGRSPSDYKNP</sequence>
<keyword evidence="6" id="KW-0238">DNA-binding</keyword>
<dbReference type="Gene3D" id="3.40.50.2300">
    <property type="match status" value="1"/>
</dbReference>
<dbReference type="GO" id="GO:0005737">
    <property type="term" value="C:cytoplasm"/>
    <property type="evidence" value="ECO:0007669"/>
    <property type="project" value="UniProtKB-SubCell"/>
</dbReference>
<keyword evidence="7" id="KW-0804">Transcription</keyword>
<dbReference type="OrthoDB" id="342399at2"/>
<dbReference type="PANTHER" id="PTHR42713:SF3">
    <property type="entry name" value="TRANSCRIPTIONAL REGULATORY PROTEIN HPTR"/>
    <property type="match status" value="1"/>
</dbReference>
<dbReference type="SUPFAM" id="SSF52172">
    <property type="entry name" value="CheY-like"/>
    <property type="match status" value="1"/>
</dbReference>
<reference evidence="11 12" key="1">
    <citation type="submission" date="2015-08" db="EMBL/GenBank/DDBJ databases">
        <title>Genomes of Paenibacillus riograndensis.</title>
        <authorList>
            <person name="Sant'Anna F.H."/>
            <person name="Souza R."/>
            <person name="Ambrosini A."/>
            <person name="Bach E."/>
            <person name="Fernandes G."/>
            <person name="Balsanelli E."/>
            <person name="Baura V.A."/>
            <person name="Pedrosa F.O."/>
            <person name="Souza E.M."/>
            <person name="Passaglia L."/>
        </authorList>
    </citation>
    <scope>NUCLEOTIDE SEQUENCE [LARGE SCALE GENOMIC DNA]</scope>
    <source>
        <strain evidence="11 12">CAS34</strain>
    </source>
</reference>
<dbReference type="SMART" id="SM00342">
    <property type="entry name" value="HTH_ARAC"/>
    <property type="match status" value="1"/>
</dbReference>
<feature type="domain" description="Response regulatory" evidence="10">
    <location>
        <begin position="3"/>
        <end position="120"/>
    </location>
</feature>
<evidence type="ECO:0000256" key="4">
    <source>
        <dbReference type="ARBA" id="ARBA00023012"/>
    </source>
</evidence>
<feature type="modified residue" description="4-aspartylphosphate" evidence="8">
    <location>
        <position position="55"/>
    </location>
</feature>
<evidence type="ECO:0000256" key="6">
    <source>
        <dbReference type="ARBA" id="ARBA00023125"/>
    </source>
</evidence>
<protein>
    <submittedName>
        <fullName evidence="11">Chemotaxis protein CheY</fullName>
    </submittedName>
</protein>
<dbReference type="GO" id="GO:0000160">
    <property type="term" value="P:phosphorelay signal transduction system"/>
    <property type="evidence" value="ECO:0007669"/>
    <property type="project" value="UniProtKB-KW"/>
</dbReference>
<gene>
    <name evidence="11" type="ORF">AMQ84_29615</name>
</gene>
<dbReference type="CDD" id="cd17536">
    <property type="entry name" value="REC_YesN-like"/>
    <property type="match status" value="1"/>
</dbReference>
<dbReference type="InterPro" id="IPR009057">
    <property type="entry name" value="Homeodomain-like_sf"/>
</dbReference>
<evidence type="ECO:0000256" key="3">
    <source>
        <dbReference type="ARBA" id="ARBA00022553"/>
    </source>
</evidence>
<dbReference type="Gene3D" id="1.10.10.60">
    <property type="entry name" value="Homeodomain-like"/>
    <property type="match status" value="2"/>
</dbReference>
<dbReference type="PROSITE" id="PS50110">
    <property type="entry name" value="RESPONSE_REGULATORY"/>
    <property type="match status" value="1"/>
</dbReference>
<dbReference type="GO" id="GO:0043565">
    <property type="term" value="F:sequence-specific DNA binding"/>
    <property type="evidence" value="ECO:0007669"/>
    <property type="project" value="InterPro"/>
</dbReference>